<gene>
    <name evidence="1" type="ORF">VA613_01480</name>
</gene>
<name>A0ABZ1CL17_9PROT</name>
<dbReference type="PROSITE" id="PS51257">
    <property type="entry name" value="PROKAR_LIPOPROTEIN"/>
    <property type="match status" value="1"/>
</dbReference>
<dbReference type="RefSeq" id="WP_324780097.1">
    <property type="nucleotide sequence ID" value="NZ_CP141769.1"/>
</dbReference>
<evidence type="ECO:0000313" key="2">
    <source>
        <dbReference type="Proteomes" id="UP001334732"/>
    </source>
</evidence>
<proteinExistence type="predicted"/>
<evidence type="ECO:0008006" key="3">
    <source>
        <dbReference type="Google" id="ProtNLM"/>
    </source>
</evidence>
<reference evidence="1 2" key="1">
    <citation type="submission" date="2023-12" db="EMBL/GenBank/DDBJ databases">
        <title>Thiobacillus sedimentum sp. nov., a chemolithoautotrophic sulfur-oxidizing bacterium isolated from freshwater sediment.</title>
        <authorList>
            <person name="Luo J."/>
            <person name="Dai C."/>
        </authorList>
    </citation>
    <scope>NUCLEOTIDE SEQUENCE [LARGE SCALE GENOMIC DNA]</scope>
    <source>
        <strain evidence="1 2">SCUT-2</strain>
    </source>
</reference>
<accession>A0ABZ1CL17</accession>
<sequence length="147" mass="15398">MKTTKLALTMLGILSLAGCMTVADHRRELGDSSEAKITLGVAQREIKTGMSQADVAKVLGAPNMVTKDRDGIETWIYDKVSTDTAYSTSQNGIAGLILGGTGNVGAAGIGSTTRASGATSRTQRTLTIIIKFKDSAVTDFTYNATSF</sequence>
<dbReference type="Proteomes" id="UP001334732">
    <property type="component" value="Chromosome"/>
</dbReference>
<organism evidence="1 2">
    <name type="scientific">Thiobacillus sedimenti</name>
    <dbReference type="NCBI Taxonomy" id="3110231"/>
    <lineage>
        <taxon>Bacteria</taxon>
        <taxon>Pseudomonadati</taxon>
        <taxon>Pseudomonadota</taxon>
        <taxon>Betaproteobacteria</taxon>
        <taxon>Nitrosomonadales</taxon>
        <taxon>Thiobacillaceae</taxon>
        <taxon>Thiobacillus</taxon>
    </lineage>
</organism>
<keyword evidence="2" id="KW-1185">Reference proteome</keyword>
<dbReference type="EMBL" id="CP141769">
    <property type="protein sequence ID" value="WRS39566.1"/>
    <property type="molecule type" value="Genomic_DNA"/>
</dbReference>
<evidence type="ECO:0000313" key="1">
    <source>
        <dbReference type="EMBL" id="WRS39566.1"/>
    </source>
</evidence>
<protein>
    <recommendedName>
        <fullName evidence="3">Lipoprotein SmpA/OmlA domain-containing protein</fullName>
    </recommendedName>
</protein>